<dbReference type="Proteomes" id="UP000001542">
    <property type="component" value="Unassembled WGS sequence"/>
</dbReference>
<dbReference type="VEuPathDB" id="TrichDB:TVAG_449800"/>
<gene>
    <name evidence="1" type="ORF">TVAG_449800</name>
</gene>
<reference evidence="1" key="1">
    <citation type="submission" date="2006-10" db="EMBL/GenBank/DDBJ databases">
        <authorList>
            <person name="Amadeo P."/>
            <person name="Zhao Q."/>
            <person name="Wortman J."/>
            <person name="Fraser-Liggett C."/>
            <person name="Carlton J."/>
        </authorList>
    </citation>
    <scope>NUCLEOTIDE SEQUENCE</scope>
    <source>
        <strain evidence="1">G3</strain>
    </source>
</reference>
<reference evidence="1" key="2">
    <citation type="journal article" date="2007" name="Science">
        <title>Draft genome sequence of the sexually transmitted pathogen Trichomonas vaginalis.</title>
        <authorList>
            <person name="Carlton J.M."/>
            <person name="Hirt R.P."/>
            <person name="Silva J.C."/>
            <person name="Delcher A.L."/>
            <person name="Schatz M."/>
            <person name="Zhao Q."/>
            <person name="Wortman J.R."/>
            <person name="Bidwell S.L."/>
            <person name="Alsmark U.C.M."/>
            <person name="Besteiro S."/>
            <person name="Sicheritz-Ponten T."/>
            <person name="Noel C.J."/>
            <person name="Dacks J.B."/>
            <person name="Foster P.G."/>
            <person name="Simillion C."/>
            <person name="Van de Peer Y."/>
            <person name="Miranda-Saavedra D."/>
            <person name="Barton G.J."/>
            <person name="Westrop G.D."/>
            <person name="Mueller S."/>
            <person name="Dessi D."/>
            <person name="Fiori P.L."/>
            <person name="Ren Q."/>
            <person name="Paulsen I."/>
            <person name="Zhang H."/>
            <person name="Bastida-Corcuera F.D."/>
            <person name="Simoes-Barbosa A."/>
            <person name="Brown M.T."/>
            <person name="Hayes R.D."/>
            <person name="Mukherjee M."/>
            <person name="Okumura C.Y."/>
            <person name="Schneider R."/>
            <person name="Smith A.J."/>
            <person name="Vanacova S."/>
            <person name="Villalvazo M."/>
            <person name="Haas B.J."/>
            <person name="Pertea M."/>
            <person name="Feldblyum T.V."/>
            <person name="Utterback T.R."/>
            <person name="Shu C.L."/>
            <person name="Osoegawa K."/>
            <person name="de Jong P.J."/>
            <person name="Hrdy I."/>
            <person name="Horvathova L."/>
            <person name="Zubacova Z."/>
            <person name="Dolezal P."/>
            <person name="Malik S.B."/>
            <person name="Logsdon J.M. Jr."/>
            <person name="Henze K."/>
            <person name="Gupta A."/>
            <person name="Wang C.C."/>
            <person name="Dunne R.L."/>
            <person name="Upcroft J.A."/>
            <person name="Upcroft P."/>
            <person name="White O."/>
            <person name="Salzberg S.L."/>
            <person name="Tang P."/>
            <person name="Chiu C.-H."/>
            <person name="Lee Y.-S."/>
            <person name="Embley T.M."/>
            <person name="Coombs G.H."/>
            <person name="Mottram J.C."/>
            <person name="Tachezy J."/>
            <person name="Fraser-Liggett C.M."/>
            <person name="Johnson P.J."/>
        </authorList>
    </citation>
    <scope>NUCLEOTIDE SEQUENCE [LARGE SCALE GENOMIC DNA]</scope>
    <source>
        <strain evidence="1">G3</strain>
    </source>
</reference>
<dbReference type="RefSeq" id="XP_001313173.1">
    <property type="nucleotide sequence ID" value="XM_001313172.1"/>
</dbReference>
<protein>
    <submittedName>
        <fullName evidence="1">Uncharacterized protein</fullName>
    </submittedName>
</protein>
<keyword evidence="2" id="KW-1185">Reference proteome</keyword>
<dbReference type="AlphaFoldDB" id="A2F4C4"/>
<sequence length="564" mass="64675">MTNVTKSEISQQSASTERYYSFFKADIDQPKVRVFKNDDNSNIRIEQPKRSKINLEIPEEQVVIPSNFNGFPTEINEYDSDHVSEENEVPLVMETQDAAEADLIPMADSENMKSSVEFSETKEEIKFTSLPLRDSDQYRYSFAIDSETHIVICDISTKTTFSTGENDPVHETLSTANVGQNVCYLCSNSTGNSLTFPDGQKHSTLIQNPFSIMTDPRNPNVLFVLDMENTLFATNFKKTVKLHQGVQSFDVSKTYIMLKRQNTIQIYLRNDFSLEILVFEIPAENDHFYGVNNKYLVDYYGNTVSLIYIENKTKEKEFSEIKAITKTTDFVFLSEHAIHTIDYTIPLETAADAVFLHKENSFVILRFSDGKPDIYEYSLTDEYKKQIENHRDTLLKKINLISEEDRSKMKELIANVVSINNKYLNYHAQLLKSIQSPEALIEIYKKDPVSAFTYSIGLPPLFFLRLASDGRLSAVLGQDLINSDLSSRLIPNFTYCLTYGDRNTFVPLIYKAILLINPCDKQNCKKFLPNFLEVILDIYKQASQSSPYFKTLRLLSHVAMSLDY</sequence>
<dbReference type="KEGG" id="tva:4758063"/>
<organism evidence="1 2">
    <name type="scientific">Trichomonas vaginalis (strain ATCC PRA-98 / G3)</name>
    <dbReference type="NCBI Taxonomy" id="412133"/>
    <lineage>
        <taxon>Eukaryota</taxon>
        <taxon>Metamonada</taxon>
        <taxon>Parabasalia</taxon>
        <taxon>Trichomonadida</taxon>
        <taxon>Trichomonadidae</taxon>
        <taxon>Trichomonas</taxon>
    </lineage>
</organism>
<evidence type="ECO:0000313" key="1">
    <source>
        <dbReference type="EMBL" id="EAY00244.1"/>
    </source>
</evidence>
<dbReference type="InParanoid" id="A2F4C4"/>
<evidence type="ECO:0000313" key="2">
    <source>
        <dbReference type="Proteomes" id="UP000001542"/>
    </source>
</evidence>
<proteinExistence type="predicted"/>
<accession>A2F4C4</accession>
<name>A2F4C4_TRIV3</name>
<dbReference type="VEuPathDB" id="TrichDB:TVAGG3_0431770"/>
<dbReference type="EMBL" id="DS113608">
    <property type="protein sequence ID" value="EAY00244.1"/>
    <property type="molecule type" value="Genomic_DNA"/>
</dbReference>